<evidence type="ECO:0000313" key="10">
    <source>
        <dbReference type="EMBL" id="SDI88993.1"/>
    </source>
</evidence>
<dbReference type="EMBL" id="FNEE01000003">
    <property type="protein sequence ID" value="SDI88993.1"/>
    <property type="molecule type" value="Genomic_DNA"/>
</dbReference>
<keyword evidence="5 9" id="KW-1133">Transmembrane helix</keyword>
<reference evidence="11" key="1">
    <citation type="submission" date="2016-10" db="EMBL/GenBank/DDBJ databases">
        <authorList>
            <person name="Varghese N."/>
            <person name="Submissions S."/>
        </authorList>
    </citation>
    <scope>NUCLEOTIDE SEQUENCE [LARGE SCALE GENOMIC DNA]</scope>
    <source>
        <strain evidence="11">CGMCC 1.11022</strain>
    </source>
</reference>
<dbReference type="Proteomes" id="UP000198894">
    <property type="component" value="Unassembled WGS sequence"/>
</dbReference>
<dbReference type="RefSeq" id="WP_091592143.1">
    <property type="nucleotide sequence ID" value="NZ_FNEE01000003.1"/>
</dbReference>
<comment type="subcellular location">
    <subcellularLocation>
        <location evidence="1">Cell membrane</location>
        <topology evidence="1">Multi-pass membrane protein</topology>
    </subcellularLocation>
</comment>
<keyword evidence="4 9" id="KW-0812">Transmembrane</keyword>
<evidence type="ECO:0000256" key="7">
    <source>
        <dbReference type="ARBA" id="ARBA00023136"/>
    </source>
</evidence>
<proteinExistence type="inferred from homology"/>
<keyword evidence="11" id="KW-1185">Reference proteome</keyword>
<dbReference type="PANTHER" id="PTHR33281">
    <property type="entry name" value="UPF0187 PROTEIN YNEE"/>
    <property type="match status" value="1"/>
</dbReference>
<keyword evidence="3" id="KW-1003">Cell membrane</keyword>
<evidence type="ECO:0000256" key="9">
    <source>
        <dbReference type="SAM" id="Phobius"/>
    </source>
</evidence>
<evidence type="ECO:0000313" key="11">
    <source>
        <dbReference type="Proteomes" id="UP000198894"/>
    </source>
</evidence>
<feature type="transmembrane region" description="Helical" evidence="9">
    <location>
        <begin position="24"/>
        <end position="46"/>
    </location>
</feature>
<dbReference type="AlphaFoldDB" id="A0A1G8P923"/>
<keyword evidence="7 9" id="KW-0472">Membrane</keyword>
<evidence type="ECO:0000256" key="2">
    <source>
        <dbReference type="ARBA" id="ARBA00022448"/>
    </source>
</evidence>
<accession>A0A1G8P923</accession>
<evidence type="ECO:0000256" key="3">
    <source>
        <dbReference type="ARBA" id="ARBA00022475"/>
    </source>
</evidence>
<dbReference type="Pfam" id="PF25539">
    <property type="entry name" value="Bestrophin_2"/>
    <property type="match status" value="1"/>
</dbReference>
<keyword evidence="6" id="KW-0406">Ion transport</keyword>
<evidence type="ECO:0000256" key="6">
    <source>
        <dbReference type="ARBA" id="ARBA00023065"/>
    </source>
</evidence>
<dbReference type="GO" id="GO:0005254">
    <property type="term" value="F:chloride channel activity"/>
    <property type="evidence" value="ECO:0007669"/>
    <property type="project" value="InterPro"/>
</dbReference>
<keyword evidence="2" id="KW-0813">Transport</keyword>
<gene>
    <name evidence="10" type="ORF">SAMN05428953_103208</name>
</gene>
<organism evidence="10 11">
    <name type="scientific">Mesorhizobium muleiense</name>
    <dbReference type="NCBI Taxonomy" id="1004279"/>
    <lineage>
        <taxon>Bacteria</taxon>
        <taxon>Pseudomonadati</taxon>
        <taxon>Pseudomonadota</taxon>
        <taxon>Alphaproteobacteria</taxon>
        <taxon>Hyphomicrobiales</taxon>
        <taxon>Phyllobacteriaceae</taxon>
        <taxon>Mesorhizobium</taxon>
    </lineage>
</organism>
<dbReference type="PANTHER" id="PTHR33281:SF19">
    <property type="entry name" value="VOLTAGE-DEPENDENT ANION CHANNEL-FORMING PROTEIN YNEE"/>
    <property type="match status" value="1"/>
</dbReference>
<sequence length="301" mass="33098">MIVRPRPGFLHLFFIMRGSVVPRILPQIFGFGIYGALVVLAVRALQLDLGNAGPAPLALLGVALSIYLGFRNNAAYDRWWEARKLWGQLVFDIRNLARASTGLIEDRVELRGLLMEAIAFCHFLRGLLRRVDATTEARAFIDEAAESAAKLANPPDAMLRRMGERAAALYRAGAIDVMGYRILDERLSQIAAAQAGCERIMGTPLPFAYTLLLQRTAYIFCLLLPFGLASTAGWATPLFTALIAYTFFGLDALSEELEDPFGTAANDLALDGLCRVCEISVFEALGEAPPKMIPAKKYYFS</sequence>
<protein>
    <submittedName>
        <fullName evidence="10">Putative membrane protein</fullName>
    </submittedName>
</protein>
<feature type="transmembrane region" description="Helical" evidence="9">
    <location>
        <begin position="52"/>
        <end position="70"/>
    </location>
</feature>
<dbReference type="GO" id="GO:0005886">
    <property type="term" value="C:plasma membrane"/>
    <property type="evidence" value="ECO:0007669"/>
    <property type="project" value="UniProtKB-SubCell"/>
</dbReference>
<evidence type="ECO:0000256" key="5">
    <source>
        <dbReference type="ARBA" id="ARBA00022989"/>
    </source>
</evidence>
<evidence type="ECO:0000256" key="8">
    <source>
        <dbReference type="ARBA" id="ARBA00034708"/>
    </source>
</evidence>
<dbReference type="InterPro" id="IPR044669">
    <property type="entry name" value="YneE/VCCN1/2-like"/>
</dbReference>
<name>A0A1G8P923_9HYPH</name>
<comment type="similarity">
    <text evidence="8">Belongs to the anion channel-forming bestrophin (TC 1.A.46) family.</text>
</comment>
<evidence type="ECO:0000256" key="1">
    <source>
        <dbReference type="ARBA" id="ARBA00004651"/>
    </source>
</evidence>
<feature type="transmembrane region" description="Helical" evidence="9">
    <location>
        <begin position="217"/>
        <end position="248"/>
    </location>
</feature>
<evidence type="ECO:0000256" key="4">
    <source>
        <dbReference type="ARBA" id="ARBA00022692"/>
    </source>
</evidence>